<feature type="transmembrane region" description="Helical" evidence="2">
    <location>
        <begin position="308"/>
        <end position="325"/>
    </location>
</feature>
<dbReference type="PANTHER" id="PTHR34502">
    <property type="entry name" value="DUF6594 DOMAIN-CONTAINING PROTEIN-RELATED"/>
    <property type="match status" value="1"/>
</dbReference>
<feature type="domain" description="DUF6594" evidence="3">
    <location>
        <begin position="80"/>
        <end position="320"/>
    </location>
</feature>
<evidence type="ECO:0000256" key="1">
    <source>
        <dbReference type="SAM" id="MobiDB-lite"/>
    </source>
</evidence>
<sequence length="328" mass="37957">MHVGVPTRLWTTPIARSDRRKTSRLPLLPFVFQPQASPFAEALPIELRKSPPRAYPNLQPTTNNEPNEKEKKEAWRYEGYQEYWKWMASDDDFFIFRRFQNLNAGIEARLEQIHKDNANAPETRRNDSFRWDSKKEEERHSLMCELTGLLHHYNKYIESFSKVRERPRAEERQIQNVEEYRKEGRVIDKEMNFIEQKGDLISIKSSAPSPIGRFLAGTRLIRSLPFIRAKEDPEVHAVSPYNHYASEERLANLTTGSVIVLGCMMLLGPMWWLNFISDNTKRLAVITGFLVIFMGSMATATANKPFEVVASGAAYAAVLMIFMQIKVD</sequence>
<keyword evidence="2" id="KW-0472">Membrane</keyword>
<reference evidence="4" key="1">
    <citation type="journal article" date="2020" name="Stud. Mycol.">
        <title>101 Dothideomycetes genomes: a test case for predicting lifestyles and emergence of pathogens.</title>
        <authorList>
            <person name="Haridas S."/>
            <person name="Albert R."/>
            <person name="Binder M."/>
            <person name="Bloem J."/>
            <person name="Labutti K."/>
            <person name="Salamov A."/>
            <person name="Andreopoulos B."/>
            <person name="Baker S."/>
            <person name="Barry K."/>
            <person name="Bills G."/>
            <person name="Bluhm B."/>
            <person name="Cannon C."/>
            <person name="Castanera R."/>
            <person name="Culley D."/>
            <person name="Daum C."/>
            <person name="Ezra D."/>
            <person name="Gonzalez J."/>
            <person name="Henrissat B."/>
            <person name="Kuo A."/>
            <person name="Liang C."/>
            <person name="Lipzen A."/>
            <person name="Lutzoni F."/>
            <person name="Magnuson J."/>
            <person name="Mondo S."/>
            <person name="Nolan M."/>
            <person name="Ohm R."/>
            <person name="Pangilinan J."/>
            <person name="Park H.-J."/>
            <person name="Ramirez L."/>
            <person name="Alfaro M."/>
            <person name="Sun H."/>
            <person name="Tritt A."/>
            <person name="Yoshinaga Y."/>
            <person name="Zwiers L.-H."/>
            <person name="Turgeon B."/>
            <person name="Goodwin S."/>
            <person name="Spatafora J."/>
            <person name="Crous P."/>
            <person name="Grigoriev I."/>
        </authorList>
    </citation>
    <scope>NUCLEOTIDE SEQUENCE</scope>
    <source>
        <strain evidence="4">CBS 207.26</strain>
    </source>
</reference>
<dbReference type="Proteomes" id="UP000800200">
    <property type="component" value="Unassembled WGS sequence"/>
</dbReference>
<feature type="transmembrane region" description="Helical" evidence="2">
    <location>
        <begin position="250"/>
        <end position="271"/>
    </location>
</feature>
<dbReference type="OrthoDB" id="5416037at2759"/>
<evidence type="ECO:0000313" key="4">
    <source>
        <dbReference type="EMBL" id="KAF2174983.1"/>
    </source>
</evidence>
<accession>A0A6A6D7D2</accession>
<evidence type="ECO:0000256" key="2">
    <source>
        <dbReference type="SAM" id="Phobius"/>
    </source>
</evidence>
<dbReference type="AlphaFoldDB" id="A0A6A6D7D2"/>
<dbReference type="PANTHER" id="PTHR34502:SF4">
    <property type="entry name" value="DUF6594 DOMAIN-CONTAINING PROTEIN"/>
    <property type="match status" value="1"/>
</dbReference>
<feature type="region of interest" description="Disordered" evidence="1">
    <location>
        <begin position="50"/>
        <end position="72"/>
    </location>
</feature>
<keyword evidence="5" id="KW-1185">Reference proteome</keyword>
<dbReference type="Pfam" id="PF20237">
    <property type="entry name" value="DUF6594"/>
    <property type="match status" value="1"/>
</dbReference>
<evidence type="ECO:0000313" key="5">
    <source>
        <dbReference type="Proteomes" id="UP000800200"/>
    </source>
</evidence>
<organism evidence="4 5">
    <name type="scientific">Zopfia rhizophila CBS 207.26</name>
    <dbReference type="NCBI Taxonomy" id="1314779"/>
    <lineage>
        <taxon>Eukaryota</taxon>
        <taxon>Fungi</taxon>
        <taxon>Dikarya</taxon>
        <taxon>Ascomycota</taxon>
        <taxon>Pezizomycotina</taxon>
        <taxon>Dothideomycetes</taxon>
        <taxon>Dothideomycetes incertae sedis</taxon>
        <taxon>Zopfiaceae</taxon>
        <taxon>Zopfia</taxon>
    </lineage>
</organism>
<keyword evidence="2" id="KW-0812">Transmembrane</keyword>
<feature type="transmembrane region" description="Helical" evidence="2">
    <location>
        <begin position="283"/>
        <end position="302"/>
    </location>
</feature>
<protein>
    <recommendedName>
        <fullName evidence="3">DUF6594 domain-containing protein</fullName>
    </recommendedName>
</protein>
<proteinExistence type="predicted"/>
<name>A0A6A6D7D2_9PEZI</name>
<dbReference type="EMBL" id="ML994755">
    <property type="protein sequence ID" value="KAF2174983.1"/>
    <property type="molecule type" value="Genomic_DNA"/>
</dbReference>
<gene>
    <name evidence="4" type="ORF">K469DRAFT_724656</name>
</gene>
<evidence type="ECO:0000259" key="3">
    <source>
        <dbReference type="Pfam" id="PF20237"/>
    </source>
</evidence>
<keyword evidence="2" id="KW-1133">Transmembrane helix</keyword>
<dbReference type="InterPro" id="IPR046529">
    <property type="entry name" value="DUF6594"/>
</dbReference>